<feature type="chain" id="PRO_5040194385" evidence="1">
    <location>
        <begin position="27"/>
        <end position="97"/>
    </location>
</feature>
<protein>
    <submittedName>
        <fullName evidence="2">Uncharacterized protein</fullName>
    </submittedName>
</protein>
<comment type="caution">
    <text evidence="2">The sequence shown here is derived from an EMBL/GenBank/DDBJ whole genome shotgun (WGS) entry which is preliminary data.</text>
</comment>
<reference evidence="2" key="1">
    <citation type="submission" date="2022-02" db="EMBL/GenBank/DDBJ databases">
        <authorList>
            <person name="Henning P.M."/>
            <person name="McCubbin A.G."/>
            <person name="Shore J.S."/>
        </authorList>
    </citation>
    <scope>NUCLEOTIDE SEQUENCE</scope>
    <source>
        <strain evidence="2">F60SS</strain>
        <tissue evidence="2">Leaves</tissue>
    </source>
</reference>
<keyword evidence="3" id="KW-1185">Reference proteome</keyword>
<gene>
    <name evidence="2" type="ORF">Tsubulata_031529</name>
</gene>
<dbReference type="AlphaFoldDB" id="A0A9Q0FCK6"/>
<sequence length="97" mass="10182">MEKASLKIAFLAIVLIIASSVPAGEACDETFGIMECLKECPKGGFCRDGKCVCVPSKVAEPSKNKGFCTLAECRATCPPGMPGFCDQDAVCRCEPSA</sequence>
<proteinExistence type="predicted"/>
<feature type="signal peptide" evidence="1">
    <location>
        <begin position="1"/>
        <end position="26"/>
    </location>
</feature>
<dbReference type="EMBL" id="JAKUCV010006004">
    <property type="protein sequence ID" value="KAJ4829030.1"/>
    <property type="molecule type" value="Genomic_DNA"/>
</dbReference>
<evidence type="ECO:0000313" key="3">
    <source>
        <dbReference type="Proteomes" id="UP001141552"/>
    </source>
</evidence>
<name>A0A9Q0FCK6_9ROSI</name>
<organism evidence="2 3">
    <name type="scientific">Turnera subulata</name>
    <dbReference type="NCBI Taxonomy" id="218843"/>
    <lineage>
        <taxon>Eukaryota</taxon>
        <taxon>Viridiplantae</taxon>
        <taxon>Streptophyta</taxon>
        <taxon>Embryophyta</taxon>
        <taxon>Tracheophyta</taxon>
        <taxon>Spermatophyta</taxon>
        <taxon>Magnoliopsida</taxon>
        <taxon>eudicotyledons</taxon>
        <taxon>Gunneridae</taxon>
        <taxon>Pentapetalae</taxon>
        <taxon>rosids</taxon>
        <taxon>fabids</taxon>
        <taxon>Malpighiales</taxon>
        <taxon>Passifloraceae</taxon>
        <taxon>Turnera</taxon>
    </lineage>
</organism>
<evidence type="ECO:0000256" key="1">
    <source>
        <dbReference type="SAM" id="SignalP"/>
    </source>
</evidence>
<accession>A0A9Q0FCK6</accession>
<evidence type="ECO:0000313" key="2">
    <source>
        <dbReference type="EMBL" id="KAJ4829030.1"/>
    </source>
</evidence>
<dbReference type="Proteomes" id="UP001141552">
    <property type="component" value="Unassembled WGS sequence"/>
</dbReference>
<keyword evidence="1" id="KW-0732">Signal</keyword>
<reference evidence="2" key="2">
    <citation type="journal article" date="2023" name="Plants (Basel)">
        <title>Annotation of the Turnera subulata (Passifloraceae) Draft Genome Reveals the S-Locus Evolved after the Divergence of Turneroideae from Passifloroideae in a Stepwise Manner.</title>
        <authorList>
            <person name="Henning P.M."/>
            <person name="Roalson E.H."/>
            <person name="Mir W."/>
            <person name="McCubbin A.G."/>
            <person name="Shore J.S."/>
        </authorList>
    </citation>
    <scope>NUCLEOTIDE SEQUENCE</scope>
    <source>
        <strain evidence="2">F60SS</strain>
    </source>
</reference>